<feature type="domain" description="Ppx/GppA phosphatase N-terminal" evidence="6">
    <location>
        <begin position="31"/>
        <end position="312"/>
    </location>
</feature>
<keyword evidence="9" id="KW-1185">Reference proteome</keyword>
<dbReference type="InterPro" id="IPR003695">
    <property type="entry name" value="Ppx_GppA_N"/>
</dbReference>
<dbReference type="PANTHER" id="PTHR30005">
    <property type="entry name" value="EXOPOLYPHOSPHATASE"/>
    <property type="match status" value="1"/>
</dbReference>
<dbReference type="SUPFAM" id="SSF109604">
    <property type="entry name" value="HD-domain/PDEase-like"/>
    <property type="match status" value="1"/>
</dbReference>
<dbReference type="PIRSF" id="PIRSF001267">
    <property type="entry name" value="Pyrophosphatase_GppA_Ppx"/>
    <property type="match status" value="1"/>
</dbReference>
<dbReference type="Gene3D" id="1.10.3210.10">
    <property type="entry name" value="Hypothetical protein af1432"/>
    <property type="match status" value="1"/>
</dbReference>
<evidence type="ECO:0000256" key="4">
    <source>
        <dbReference type="ARBA" id="ARBA00022801"/>
    </source>
</evidence>
<dbReference type="InterPro" id="IPR043129">
    <property type="entry name" value="ATPase_NBD"/>
</dbReference>
<dbReference type="EMBL" id="JAVRIF010000002">
    <property type="protein sequence ID" value="MDT0602905.1"/>
    <property type="molecule type" value="Genomic_DNA"/>
</dbReference>
<dbReference type="CDD" id="cd24053">
    <property type="entry name" value="ASKHA_NBD_EcPPX-GppA-like"/>
    <property type="match status" value="1"/>
</dbReference>
<evidence type="ECO:0000313" key="8">
    <source>
        <dbReference type="EMBL" id="MDT0602905.1"/>
    </source>
</evidence>
<evidence type="ECO:0000256" key="1">
    <source>
        <dbReference type="ARBA" id="ARBA00007125"/>
    </source>
</evidence>
<evidence type="ECO:0000256" key="2">
    <source>
        <dbReference type="ARBA" id="ARBA00012451"/>
    </source>
</evidence>
<sequence>MKNTRDNSSIMPAEHYLAALDIGSNSFHFVLARKIGEHIQVIHREKYQVQLAKGLSAKKILSEQAIERGLATLEKLSASIQHIDKKNVRVVATYTLRQAKNSGQFISAAKHNFPFNIEVISGHEEARLIYQGVAHHRQHNDQQLVIDIGGGSTECIIGKQYKVKALDSLNIGCVSYQQQFFPDGIISEQAFDKAIHQAKHQVESIAKRFKKLGWKHVAGTSGTIKAIVKIINIQQQIPHAITLKDLNTLKKQCLKFNHFEALTIDGLKENRRSVICAGLAILIAVMETLNIDSIEYCQYALREGVLFELLENSHHNNVRQRTIEDFIRRFNIDKPHAAIVEQVAMKIYSAIKKPWQLQEDIYQELLCSAIKLHELGLDINASGYQKHGQYIIEQTDLPGFNQEQQTALAWLVGNQRKKITPLMKQQWHLLNAESLEKLAVIIRLSVLLNQQRHLDDDYLISAIATPKTLTLTLKEQWLIERPIIDTELFYEKQSINSLDIKLIINATDAKNL</sequence>
<feature type="domain" description="Ppx/GppA phosphatase C-terminal" evidence="7">
    <location>
        <begin position="318"/>
        <end position="492"/>
    </location>
</feature>
<dbReference type="EC" id="3.6.1.11" evidence="2"/>
<dbReference type="Pfam" id="PF02541">
    <property type="entry name" value="Ppx-GppA"/>
    <property type="match status" value="1"/>
</dbReference>
<dbReference type="InterPro" id="IPR030673">
    <property type="entry name" value="PyroPPase_GppA_Ppx"/>
</dbReference>
<dbReference type="InterPro" id="IPR050273">
    <property type="entry name" value="GppA/Ppx_hydrolase"/>
</dbReference>
<dbReference type="InterPro" id="IPR022371">
    <property type="entry name" value="Exopolyphosphatase"/>
</dbReference>
<dbReference type="SUPFAM" id="SSF53067">
    <property type="entry name" value="Actin-like ATPase domain"/>
    <property type="match status" value="2"/>
</dbReference>
<evidence type="ECO:0000313" key="9">
    <source>
        <dbReference type="Proteomes" id="UP001266357"/>
    </source>
</evidence>
<dbReference type="NCBIfam" id="TIGR03706">
    <property type="entry name" value="exo_poly_only"/>
    <property type="match status" value="1"/>
</dbReference>
<dbReference type="Gene3D" id="3.30.420.150">
    <property type="entry name" value="Exopolyphosphatase. Domain 2"/>
    <property type="match status" value="1"/>
</dbReference>
<proteinExistence type="inferred from homology"/>
<dbReference type="PANTHER" id="PTHR30005:SF0">
    <property type="entry name" value="RETROGRADE REGULATION PROTEIN 2"/>
    <property type="match status" value="1"/>
</dbReference>
<dbReference type="InterPro" id="IPR048950">
    <property type="entry name" value="Ppx_GppA_C"/>
</dbReference>
<evidence type="ECO:0000256" key="3">
    <source>
        <dbReference type="ARBA" id="ARBA00020416"/>
    </source>
</evidence>
<organism evidence="8 9">
    <name type="scientific">Thalassotalea castellviae</name>
    <dbReference type="NCBI Taxonomy" id="3075612"/>
    <lineage>
        <taxon>Bacteria</taxon>
        <taxon>Pseudomonadati</taxon>
        <taxon>Pseudomonadota</taxon>
        <taxon>Gammaproteobacteria</taxon>
        <taxon>Alteromonadales</taxon>
        <taxon>Colwelliaceae</taxon>
        <taxon>Thalassotalea</taxon>
    </lineage>
</organism>
<accession>A0ABU2ZYA5</accession>
<dbReference type="Pfam" id="PF21447">
    <property type="entry name" value="Ppx-GppA_III"/>
    <property type="match status" value="1"/>
</dbReference>
<comment type="catalytic activity">
    <reaction evidence="5">
        <text>[phosphate](n) + H2O = [phosphate](n-1) + phosphate + H(+)</text>
        <dbReference type="Rhea" id="RHEA:21528"/>
        <dbReference type="Rhea" id="RHEA-COMP:9859"/>
        <dbReference type="Rhea" id="RHEA-COMP:14279"/>
        <dbReference type="ChEBI" id="CHEBI:15377"/>
        <dbReference type="ChEBI" id="CHEBI:15378"/>
        <dbReference type="ChEBI" id="CHEBI:16838"/>
        <dbReference type="ChEBI" id="CHEBI:43474"/>
        <dbReference type="EC" id="3.6.1.11"/>
    </reaction>
</comment>
<keyword evidence="4 8" id="KW-0378">Hydrolase</keyword>
<reference evidence="8 9" key="1">
    <citation type="submission" date="2023-09" db="EMBL/GenBank/DDBJ databases">
        <authorList>
            <person name="Rey-Velasco X."/>
        </authorList>
    </citation>
    <scope>NUCLEOTIDE SEQUENCE [LARGE SCALE GENOMIC DNA]</scope>
    <source>
        <strain evidence="8 9">W431</strain>
    </source>
</reference>
<name>A0ABU2ZYA5_9GAMM</name>
<protein>
    <recommendedName>
        <fullName evidence="3">Exopolyphosphatase</fullName>
        <ecNumber evidence="2">3.6.1.11</ecNumber>
    </recommendedName>
</protein>
<evidence type="ECO:0000256" key="5">
    <source>
        <dbReference type="ARBA" id="ARBA00047607"/>
    </source>
</evidence>
<dbReference type="Proteomes" id="UP001266357">
    <property type="component" value="Unassembled WGS sequence"/>
</dbReference>
<dbReference type="GO" id="GO:0004309">
    <property type="term" value="F:exopolyphosphatase activity"/>
    <property type="evidence" value="ECO:0007669"/>
    <property type="project" value="UniProtKB-EC"/>
</dbReference>
<evidence type="ECO:0000259" key="6">
    <source>
        <dbReference type="Pfam" id="PF02541"/>
    </source>
</evidence>
<dbReference type="RefSeq" id="WP_311578055.1">
    <property type="nucleotide sequence ID" value="NZ_JAVRIF010000002.1"/>
</dbReference>
<evidence type="ECO:0000259" key="7">
    <source>
        <dbReference type="Pfam" id="PF21447"/>
    </source>
</evidence>
<comment type="caution">
    <text evidence="8">The sequence shown here is derived from an EMBL/GenBank/DDBJ whole genome shotgun (WGS) entry which is preliminary data.</text>
</comment>
<comment type="similarity">
    <text evidence="1">Belongs to the GppA/Ppx family.</text>
</comment>
<dbReference type="Gene3D" id="3.30.420.40">
    <property type="match status" value="1"/>
</dbReference>
<gene>
    <name evidence="8" type="primary">ppx</name>
    <name evidence="8" type="ORF">RM573_04810</name>
</gene>